<dbReference type="Proteomes" id="UP000037510">
    <property type="component" value="Unassembled WGS sequence"/>
</dbReference>
<evidence type="ECO:0000256" key="1">
    <source>
        <dbReference type="SAM" id="MobiDB-lite"/>
    </source>
</evidence>
<feature type="region of interest" description="Disordered" evidence="1">
    <location>
        <begin position="22"/>
        <end position="46"/>
    </location>
</feature>
<evidence type="ECO:0000313" key="2">
    <source>
        <dbReference type="EMBL" id="KOB77327.1"/>
    </source>
</evidence>
<comment type="caution">
    <text evidence="2">The sequence shown here is derived from an EMBL/GenBank/DDBJ whole genome shotgun (WGS) entry which is preliminary data.</text>
</comment>
<reference evidence="2 3" key="1">
    <citation type="journal article" date="2015" name="Genome Biol. Evol.">
        <title>The genome of winter moth (Operophtera brumata) provides a genomic perspective on sexual dimorphism and phenology.</title>
        <authorList>
            <person name="Derks M.F."/>
            <person name="Smit S."/>
            <person name="Salis L."/>
            <person name="Schijlen E."/>
            <person name="Bossers A."/>
            <person name="Mateman C."/>
            <person name="Pijl A.S."/>
            <person name="de Ridder D."/>
            <person name="Groenen M.A."/>
            <person name="Visser M.E."/>
            <person name="Megens H.J."/>
        </authorList>
    </citation>
    <scope>NUCLEOTIDE SEQUENCE [LARGE SCALE GENOMIC DNA]</scope>
    <source>
        <strain evidence="2">WM2013NL</strain>
        <tissue evidence="2">Head and thorax</tissue>
    </source>
</reference>
<dbReference type="EMBL" id="JTDY01000409">
    <property type="protein sequence ID" value="KOB77327.1"/>
    <property type="molecule type" value="Genomic_DNA"/>
</dbReference>
<dbReference type="AlphaFoldDB" id="A0A0L7LPG7"/>
<protein>
    <submittedName>
        <fullName evidence="2">FMRFamide-related peptide</fullName>
    </submittedName>
</protein>
<name>A0A0L7LPG7_OPEBR</name>
<evidence type="ECO:0000313" key="3">
    <source>
        <dbReference type="Proteomes" id="UP000037510"/>
    </source>
</evidence>
<sequence length="46" mass="5380">MRVPQRKNRARDHFIRLGRDSEEVNEVEEEGGSRKKRAAPCHDCES</sequence>
<keyword evidence="3" id="KW-1185">Reference proteome</keyword>
<accession>A0A0L7LPG7</accession>
<proteinExistence type="predicted"/>
<organism evidence="2 3">
    <name type="scientific">Operophtera brumata</name>
    <name type="common">Winter moth</name>
    <name type="synonym">Phalaena brumata</name>
    <dbReference type="NCBI Taxonomy" id="104452"/>
    <lineage>
        <taxon>Eukaryota</taxon>
        <taxon>Metazoa</taxon>
        <taxon>Ecdysozoa</taxon>
        <taxon>Arthropoda</taxon>
        <taxon>Hexapoda</taxon>
        <taxon>Insecta</taxon>
        <taxon>Pterygota</taxon>
        <taxon>Neoptera</taxon>
        <taxon>Endopterygota</taxon>
        <taxon>Lepidoptera</taxon>
        <taxon>Glossata</taxon>
        <taxon>Ditrysia</taxon>
        <taxon>Geometroidea</taxon>
        <taxon>Geometridae</taxon>
        <taxon>Larentiinae</taxon>
        <taxon>Operophtera</taxon>
    </lineage>
</organism>
<gene>
    <name evidence="2" type="ORF">OBRU01_02177</name>
</gene>
<feature type="non-terminal residue" evidence="2">
    <location>
        <position position="1"/>
    </location>
</feature>